<proteinExistence type="predicted"/>
<evidence type="ECO:0000313" key="2">
    <source>
        <dbReference type="EMBL" id="AHZ34679.1"/>
    </source>
</evidence>
<feature type="transmembrane region" description="Helical" evidence="1">
    <location>
        <begin position="85"/>
        <end position="104"/>
    </location>
</feature>
<geneLocation type="mitochondrion" evidence="2"/>
<feature type="transmembrane region" description="Helical" evidence="1">
    <location>
        <begin position="57"/>
        <end position="78"/>
    </location>
</feature>
<gene>
    <name evidence="2" type="primary">ND6</name>
</gene>
<keyword evidence="1" id="KW-0472">Membrane</keyword>
<keyword evidence="1" id="KW-1133">Transmembrane helix</keyword>
<feature type="transmembrane region" description="Helical" evidence="1">
    <location>
        <begin position="131"/>
        <end position="153"/>
    </location>
</feature>
<dbReference type="EMBL" id="KF938943">
    <property type="protein sequence ID" value="AHZ34679.1"/>
    <property type="molecule type" value="Genomic_DNA"/>
</dbReference>
<feature type="transmembrane region" description="Helical" evidence="1">
    <location>
        <begin position="34"/>
        <end position="51"/>
    </location>
</feature>
<reference evidence="2" key="1">
    <citation type="submission" date="2013-12" db="EMBL/GenBank/DDBJ databases">
        <authorList>
            <person name="Schubert J."/>
        </authorList>
    </citation>
    <scope>NUCLEOTIDE SEQUENCE</scope>
</reference>
<feature type="transmembrane region" description="Helical" evidence="1">
    <location>
        <begin position="6"/>
        <end position="27"/>
    </location>
</feature>
<keyword evidence="1" id="KW-0812">Transmembrane</keyword>
<sequence>MFSCFKLNPVIFMIMISLALIVSLFLLMNQPFQLVILLILLVLPAIFLAIAASESAWIGYITFLIYLGGLLIIFVYMSALIPNQLSLLIDWGSELTLTLCLLFLNQDCLDLKMMNTVSSVELFSMINYSNYIFLMIIYLLMMLFSIAGLTNFIKSPLKSY</sequence>
<protein>
    <submittedName>
        <fullName evidence="2">NADH dehydogenase subunit 6</fullName>
    </submittedName>
</protein>
<dbReference type="AlphaFoldDB" id="A0A0K0KA14"/>
<keyword evidence="2" id="KW-0496">Mitochondrion</keyword>
<organism evidence="2">
    <name type="scientific">Batillipes longispinosus</name>
    <dbReference type="NCBI Taxonomy" id="1477119"/>
    <lineage>
        <taxon>Eukaryota</taxon>
        <taxon>Metazoa</taxon>
        <taxon>Ecdysozoa</taxon>
        <taxon>Tardigrada</taxon>
        <taxon>Heterotardigrada</taxon>
        <taxon>Arthrotardigrada</taxon>
        <taxon>Batillipedidae</taxon>
        <taxon>Batillipes</taxon>
    </lineage>
</organism>
<name>A0A0K0KA14_9BILA</name>
<evidence type="ECO:0000256" key="1">
    <source>
        <dbReference type="SAM" id="Phobius"/>
    </source>
</evidence>
<accession>A0A0K0KA14</accession>